<name>A0A7X6DAT8_9ENTE</name>
<comment type="caution">
    <text evidence="1">The sequence shown here is derived from an EMBL/GenBank/DDBJ whole genome shotgun (WGS) entry which is preliminary data.</text>
</comment>
<dbReference type="EMBL" id="JAAVMB010000017">
    <property type="protein sequence ID" value="NKC68977.1"/>
    <property type="molecule type" value="Genomic_DNA"/>
</dbReference>
<dbReference type="AlphaFoldDB" id="A0A7X6DAT8"/>
<dbReference type="Proteomes" id="UP000521358">
    <property type="component" value="Unassembled WGS sequence"/>
</dbReference>
<organism evidence="1 2">
    <name type="scientific">Vagococcus fluvialis</name>
    <dbReference type="NCBI Taxonomy" id="2738"/>
    <lineage>
        <taxon>Bacteria</taxon>
        <taxon>Bacillati</taxon>
        <taxon>Bacillota</taxon>
        <taxon>Bacilli</taxon>
        <taxon>Lactobacillales</taxon>
        <taxon>Enterococcaceae</taxon>
        <taxon>Vagococcus</taxon>
    </lineage>
</organism>
<accession>A0A7X6DAT8</accession>
<gene>
    <name evidence="1" type="ORF">HED35_12845</name>
</gene>
<sequence length="93" mass="11003">MKELNINLNHDYIPINLVEPDTGVKHEFRYNYDDTTLNSYRDDVNPMLEKFKGAEEPNTFEEIDDMLKEAFEFLLGEGSYEKIKKIQNSIINR</sequence>
<proteinExistence type="predicted"/>
<reference evidence="1 2" key="1">
    <citation type="submission" date="2020-03" db="EMBL/GenBank/DDBJ databases">
        <title>Bacterial samples isolated from urine from healthy bovine heifers (Gyr breed).</title>
        <authorList>
            <person name="Giannattasio-Ferraz S."/>
            <person name="Maskeri L."/>
            <person name="Penido A."/>
            <person name="Barbosa-Stancioli E.F."/>
            <person name="Putonti C."/>
        </authorList>
    </citation>
    <scope>NUCLEOTIDE SEQUENCE [LARGE SCALE GENOMIC DNA]</scope>
    <source>
        <strain evidence="1 2">UFMG-H7</strain>
    </source>
</reference>
<evidence type="ECO:0000313" key="2">
    <source>
        <dbReference type="Proteomes" id="UP000521358"/>
    </source>
</evidence>
<evidence type="ECO:0000313" key="1">
    <source>
        <dbReference type="EMBL" id="NKC68977.1"/>
    </source>
</evidence>
<protein>
    <submittedName>
        <fullName evidence="1">Uncharacterized protein</fullName>
    </submittedName>
</protein>